<accession>A0A1I8AYU2</accession>
<reference evidence="3" key="1">
    <citation type="submission" date="2016-11" db="UniProtKB">
        <authorList>
            <consortium name="WormBaseParasite"/>
        </authorList>
    </citation>
    <scope>IDENTIFICATION</scope>
</reference>
<proteinExistence type="predicted"/>
<keyword evidence="2" id="KW-1185">Reference proteome</keyword>
<dbReference type="WBParaSite" id="MhA1_Contig1059.frz3.gene1">
    <property type="protein sequence ID" value="MhA1_Contig1059.frz3.gene1"/>
    <property type="gene ID" value="MhA1_Contig1059.frz3.gene1"/>
</dbReference>
<dbReference type="AlphaFoldDB" id="A0A1I8AYU2"/>
<organism evidence="2 3">
    <name type="scientific">Meloidogyne hapla</name>
    <name type="common">Root-knot nematode worm</name>
    <dbReference type="NCBI Taxonomy" id="6305"/>
    <lineage>
        <taxon>Eukaryota</taxon>
        <taxon>Metazoa</taxon>
        <taxon>Ecdysozoa</taxon>
        <taxon>Nematoda</taxon>
        <taxon>Chromadorea</taxon>
        <taxon>Rhabditida</taxon>
        <taxon>Tylenchina</taxon>
        <taxon>Tylenchomorpha</taxon>
        <taxon>Tylenchoidea</taxon>
        <taxon>Meloidogynidae</taxon>
        <taxon>Meloidogyninae</taxon>
        <taxon>Meloidogyne</taxon>
    </lineage>
</organism>
<evidence type="ECO:0000256" key="1">
    <source>
        <dbReference type="SAM" id="MobiDB-lite"/>
    </source>
</evidence>
<name>A0A1I8AYU2_MELHA</name>
<evidence type="ECO:0000313" key="2">
    <source>
        <dbReference type="Proteomes" id="UP000095281"/>
    </source>
</evidence>
<evidence type="ECO:0000313" key="3">
    <source>
        <dbReference type="WBParaSite" id="MhA1_Contig1059.frz3.gene1"/>
    </source>
</evidence>
<sequence length="135" mass="15540">MRSGPSEDRHSEKSQKSVEESETLNSIKELTEDIYSDVDNENDTDFGQNGFLSADRFKSGDCLPLLNDKIQENLDLPKLEFCDYGDCNQVRNDSLDDKNNVDDLWSAVEEGINKIEVNIFFILVEFLFIELNIFF</sequence>
<protein>
    <submittedName>
        <fullName evidence="3">Uncharacterized protein</fullName>
    </submittedName>
</protein>
<feature type="compositionally biased region" description="Basic and acidic residues" evidence="1">
    <location>
        <begin position="1"/>
        <end position="19"/>
    </location>
</feature>
<feature type="region of interest" description="Disordered" evidence="1">
    <location>
        <begin position="1"/>
        <end position="27"/>
    </location>
</feature>
<dbReference type="Proteomes" id="UP000095281">
    <property type="component" value="Unplaced"/>
</dbReference>